<dbReference type="GO" id="GO:0032259">
    <property type="term" value="P:methylation"/>
    <property type="evidence" value="ECO:0007669"/>
    <property type="project" value="UniProtKB-KW"/>
</dbReference>
<dbReference type="EMBL" id="MU167252">
    <property type="protein sequence ID" value="KAG0147085.1"/>
    <property type="molecule type" value="Genomic_DNA"/>
</dbReference>
<gene>
    <name evidence="5" type="ORF">CROQUDRAFT_656557</name>
</gene>
<accession>A0A9P6TCW8</accession>
<dbReference type="Proteomes" id="UP000886653">
    <property type="component" value="Unassembled WGS sequence"/>
</dbReference>
<dbReference type="OrthoDB" id="66144at2759"/>
<dbReference type="Gene3D" id="3.40.50.150">
    <property type="entry name" value="Vaccinia Virus protein VP39"/>
    <property type="match status" value="1"/>
</dbReference>
<dbReference type="InterPro" id="IPR013216">
    <property type="entry name" value="Methyltransf_11"/>
</dbReference>
<name>A0A9P6TCW8_9BASI</name>
<keyword evidence="3" id="KW-0808">Transferase</keyword>
<dbReference type="InterPro" id="IPR029063">
    <property type="entry name" value="SAM-dependent_MTases_sf"/>
</dbReference>
<protein>
    <recommendedName>
        <fullName evidence="4">Methyltransferase type 11 domain-containing protein</fullName>
    </recommendedName>
</protein>
<organism evidence="5 6">
    <name type="scientific">Cronartium quercuum f. sp. fusiforme G11</name>
    <dbReference type="NCBI Taxonomy" id="708437"/>
    <lineage>
        <taxon>Eukaryota</taxon>
        <taxon>Fungi</taxon>
        <taxon>Dikarya</taxon>
        <taxon>Basidiomycota</taxon>
        <taxon>Pucciniomycotina</taxon>
        <taxon>Pucciniomycetes</taxon>
        <taxon>Pucciniales</taxon>
        <taxon>Coleosporiaceae</taxon>
        <taxon>Cronartium</taxon>
    </lineage>
</organism>
<evidence type="ECO:0000256" key="2">
    <source>
        <dbReference type="ARBA" id="ARBA00022603"/>
    </source>
</evidence>
<evidence type="ECO:0000313" key="5">
    <source>
        <dbReference type="EMBL" id="KAG0147085.1"/>
    </source>
</evidence>
<dbReference type="CDD" id="cd02440">
    <property type="entry name" value="AdoMet_MTases"/>
    <property type="match status" value="1"/>
</dbReference>
<comment type="caution">
    <text evidence="5">The sequence shown here is derived from an EMBL/GenBank/DDBJ whole genome shotgun (WGS) entry which is preliminary data.</text>
</comment>
<dbReference type="InterPro" id="IPR051052">
    <property type="entry name" value="Diverse_substrate_MTase"/>
</dbReference>
<keyword evidence="6" id="KW-1185">Reference proteome</keyword>
<reference evidence="5" key="1">
    <citation type="submission" date="2013-11" db="EMBL/GenBank/DDBJ databases">
        <title>Genome sequence of the fusiform rust pathogen reveals effectors for host alternation and coevolution with pine.</title>
        <authorList>
            <consortium name="DOE Joint Genome Institute"/>
            <person name="Smith K."/>
            <person name="Pendleton A."/>
            <person name="Kubisiak T."/>
            <person name="Anderson C."/>
            <person name="Salamov A."/>
            <person name="Aerts A."/>
            <person name="Riley R."/>
            <person name="Clum A."/>
            <person name="Lindquist E."/>
            <person name="Ence D."/>
            <person name="Campbell M."/>
            <person name="Kronenberg Z."/>
            <person name="Feau N."/>
            <person name="Dhillon B."/>
            <person name="Hamelin R."/>
            <person name="Burleigh J."/>
            <person name="Smith J."/>
            <person name="Yandell M."/>
            <person name="Nelson C."/>
            <person name="Grigoriev I."/>
            <person name="Davis J."/>
        </authorList>
    </citation>
    <scope>NUCLEOTIDE SEQUENCE</scope>
    <source>
        <strain evidence="5">G11</strain>
    </source>
</reference>
<dbReference type="SUPFAM" id="SSF53335">
    <property type="entry name" value="S-adenosyl-L-methionine-dependent methyltransferases"/>
    <property type="match status" value="1"/>
</dbReference>
<evidence type="ECO:0000256" key="1">
    <source>
        <dbReference type="ARBA" id="ARBA00008361"/>
    </source>
</evidence>
<dbReference type="Pfam" id="PF08241">
    <property type="entry name" value="Methyltransf_11"/>
    <property type="match status" value="1"/>
</dbReference>
<dbReference type="PANTHER" id="PTHR44942:SF4">
    <property type="entry name" value="METHYLTRANSFERASE TYPE 11 DOMAIN-CONTAINING PROTEIN"/>
    <property type="match status" value="1"/>
</dbReference>
<comment type="similarity">
    <text evidence="1">Belongs to the methyltransferase superfamily.</text>
</comment>
<dbReference type="GO" id="GO:0008757">
    <property type="term" value="F:S-adenosylmethionine-dependent methyltransferase activity"/>
    <property type="evidence" value="ECO:0007669"/>
    <property type="project" value="InterPro"/>
</dbReference>
<evidence type="ECO:0000256" key="3">
    <source>
        <dbReference type="ARBA" id="ARBA00022679"/>
    </source>
</evidence>
<sequence length="309" mass="34303">MADVHQALANAAFTKSGASGLYDRARPTYPSSAIIRILSHLPNHDAEVVELGSGTGIFSRGLLSSAVPGQIAAWRALEPAVGMREGFMRWASNFEGGTKITCTDGTFDHMESIESASADMVVAAQAWHWTGSCPIFQNKAMKEVERVLKPGGCFVLIWNIKDREVSNWVGAIRDAYEVHESGTPQYRLGLWKTLFQTPTFRNAFKLLPPDETPNSPQAREVKNVDDSIDASVPTLNICTRVPMTLEGLFDRILSKSYITALDAQTQELLRTKLQSVWNDHAARDSGLEWVDDKTVQFPYATHVYIMQKK</sequence>
<evidence type="ECO:0000313" key="6">
    <source>
        <dbReference type="Proteomes" id="UP000886653"/>
    </source>
</evidence>
<dbReference type="AlphaFoldDB" id="A0A9P6TCW8"/>
<keyword evidence="2" id="KW-0489">Methyltransferase</keyword>
<proteinExistence type="inferred from homology"/>
<evidence type="ECO:0000259" key="4">
    <source>
        <dbReference type="Pfam" id="PF08241"/>
    </source>
</evidence>
<dbReference type="PANTHER" id="PTHR44942">
    <property type="entry name" value="METHYLTRANSF_11 DOMAIN-CONTAINING PROTEIN"/>
    <property type="match status" value="1"/>
</dbReference>
<feature type="domain" description="Methyltransferase type 11" evidence="4">
    <location>
        <begin position="50"/>
        <end position="155"/>
    </location>
</feature>